<protein>
    <submittedName>
        <fullName evidence="3">Uncharacterized protein</fullName>
    </submittedName>
</protein>
<dbReference type="GeneID" id="115530930"/>
<dbReference type="PANTHER" id="PTHR14787:SF1">
    <property type="entry name" value="ATPASE PAAT"/>
    <property type="match status" value="1"/>
</dbReference>
<dbReference type="InterPro" id="IPR028043">
    <property type="entry name" value="PAAT-like"/>
</dbReference>
<dbReference type="AlphaFoldDB" id="A0A8C4ZHR1"/>
<evidence type="ECO:0000256" key="1">
    <source>
        <dbReference type="SAM" id="Coils"/>
    </source>
</evidence>
<feature type="compositionally biased region" description="Low complexity" evidence="2">
    <location>
        <begin position="277"/>
        <end position="293"/>
    </location>
</feature>
<dbReference type="GeneTree" id="ENSGT00390000017384"/>
<dbReference type="Pfam" id="PF14958">
    <property type="entry name" value="PAAT-like"/>
    <property type="match status" value="1"/>
</dbReference>
<organism evidence="3 4">
    <name type="scientific">Gadus morhua</name>
    <name type="common">Atlantic cod</name>
    <dbReference type="NCBI Taxonomy" id="8049"/>
    <lineage>
        <taxon>Eukaryota</taxon>
        <taxon>Metazoa</taxon>
        <taxon>Chordata</taxon>
        <taxon>Craniata</taxon>
        <taxon>Vertebrata</taxon>
        <taxon>Euteleostomi</taxon>
        <taxon>Actinopterygii</taxon>
        <taxon>Neopterygii</taxon>
        <taxon>Teleostei</taxon>
        <taxon>Neoteleostei</taxon>
        <taxon>Acanthomorphata</taxon>
        <taxon>Zeiogadaria</taxon>
        <taxon>Gadariae</taxon>
        <taxon>Gadiformes</taxon>
        <taxon>Gadoidei</taxon>
        <taxon>Gadidae</taxon>
        <taxon>Gadus</taxon>
    </lineage>
</organism>
<feature type="coiled-coil region" evidence="1">
    <location>
        <begin position="369"/>
        <end position="404"/>
    </location>
</feature>
<feature type="region of interest" description="Disordered" evidence="2">
    <location>
        <begin position="261"/>
        <end position="300"/>
    </location>
</feature>
<proteinExistence type="predicted"/>
<accession>A0A8C4ZHR1</accession>
<dbReference type="Ensembl" id="ENSGMOT00000012792.2">
    <property type="protein sequence ID" value="ENSGMOP00000012463.2"/>
    <property type="gene ID" value="ENSGMOG00000011658.2"/>
</dbReference>
<dbReference type="PANTHER" id="PTHR14787">
    <property type="entry name" value="C10ORF188 FAMILY MEMBER"/>
    <property type="match status" value="1"/>
</dbReference>
<sequence length="438" mass="45258">MANVDTSVTGGSMVSGHSTWACRSEQKLSELFLPIHLIQDKHLTDLDSATTNGGSCLGLLEQGEQGSPCVISLCSASQPPSLITSLLVASEARTIEVYSQSGDYCGTSRGERDNGIETNGDEDRGPFYKTHLILESPCVSCDVKLLSLGGRSHVAVSRILVGLRAQGPSPHTDCSPAPGLGLGLGPSIDMQRVQTLVGEMGSSLSPGAQSLMDMVNVQQKNQASALGGLLPLLLGSGAFSALAGGGAGPLAMVRNGPLPTTCMPAANRPPGGPAPPAQNGALGSDVSPSSSPGDSKDTNCQEPIDRAQLAEMMSHFLNGQAPGRDGGGGGGLLLGPAPAHFLPMLQSVCGQVTQLRLDDAAKNGTWELDEAMERRLEDMERRLKEHVDRRLDALELKLERLLLAALPATAALGLAAGPPEAGVGLVDGRPSLEPLHTA</sequence>
<gene>
    <name evidence="3" type="primary">c18h10orf88</name>
</gene>
<dbReference type="RefSeq" id="XP_030195635.1">
    <property type="nucleotide sequence ID" value="XM_030339775.1"/>
</dbReference>
<name>A0A8C4ZHR1_GADMO</name>
<dbReference type="OMA" id="PMLQNVC"/>
<dbReference type="OrthoDB" id="5981473at2759"/>
<evidence type="ECO:0000256" key="2">
    <source>
        <dbReference type="SAM" id="MobiDB-lite"/>
    </source>
</evidence>
<evidence type="ECO:0000313" key="3">
    <source>
        <dbReference type="Ensembl" id="ENSGMOP00000012463.2"/>
    </source>
</evidence>
<dbReference type="Proteomes" id="UP000694546">
    <property type="component" value="Chromosome 18"/>
</dbReference>
<keyword evidence="1" id="KW-0175">Coiled coil</keyword>
<keyword evidence="4" id="KW-1185">Reference proteome</keyword>
<evidence type="ECO:0000313" key="4">
    <source>
        <dbReference type="Proteomes" id="UP000694546"/>
    </source>
</evidence>
<reference evidence="3" key="1">
    <citation type="submission" date="2025-08" db="UniProtKB">
        <authorList>
            <consortium name="Ensembl"/>
        </authorList>
    </citation>
    <scope>IDENTIFICATION</scope>
</reference>
<reference evidence="3" key="2">
    <citation type="submission" date="2025-09" db="UniProtKB">
        <authorList>
            <consortium name="Ensembl"/>
        </authorList>
    </citation>
    <scope>IDENTIFICATION</scope>
</reference>